<protein>
    <submittedName>
        <fullName evidence="2">Uncharacterized protein</fullName>
    </submittedName>
</protein>
<dbReference type="EMBL" id="JARPUR010000004">
    <property type="protein sequence ID" value="KAK4878755.1"/>
    <property type="molecule type" value="Genomic_DNA"/>
</dbReference>
<evidence type="ECO:0000256" key="1">
    <source>
        <dbReference type="SAM" id="MobiDB-lite"/>
    </source>
</evidence>
<proteinExistence type="predicted"/>
<sequence length="246" mass="28578">MYNKKRRAQPQPKRCVGQSTRHKKNAPPFKLPYNLRSKTNDVVPLNTLSENNTQSDLCTEKILRRSKRIHQKNNVHLKIYDCVSDYYMQMQTKSDGVFTNNNQYNLSSTKDTFCETLQTQLSHVKTSHTKTKSLQLIKTLVANIDAFLESNNKAEPKNQWSFEVSHGELDIFNVGSSFEPLFQEENVFVDEYPSPQMPFDFLKGNVLVEAEREESFSFDEDVFLPTMPTLKSPPPLKFYPRMMHNV</sequence>
<dbReference type="Proteomes" id="UP001353858">
    <property type="component" value="Unassembled WGS sequence"/>
</dbReference>
<keyword evidence="3" id="KW-1185">Reference proteome</keyword>
<feature type="region of interest" description="Disordered" evidence="1">
    <location>
        <begin position="1"/>
        <end position="28"/>
    </location>
</feature>
<name>A0AAN7P227_9COLE</name>
<gene>
    <name evidence="2" type="ORF">RN001_011261</name>
</gene>
<evidence type="ECO:0000313" key="3">
    <source>
        <dbReference type="Proteomes" id="UP001353858"/>
    </source>
</evidence>
<organism evidence="2 3">
    <name type="scientific">Aquatica leii</name>
    <dbReference type="NCBI Taxonomy" id="1421715"/>
    <lineage>
        <taxon>Eukaryota</taxon>
        <taxon>Metazoa</taxon>
        <taxon>Ecdysozoa</taxon>
        <taxon>Arthropoda</taxon>
        <taxon>Hexapoda</taxon>
        <taxon>Insecta</taxon>
        <taxon>Pterygota</taxon>
        <taxon>Neoptera</taxon>
        <taxon>Endopterygota</taxon>
        <taxon>Coleoptera</taxon>
        <taxon>Polyphaga</taxon>
        <taxon>Elateriformia</taxon>
        <taxon>Elateroidea</taxon>
        <taxon>Lampyridae</taxon>
        <taxon>Luciolinae</taxon>
        <taxon>Aquatica</taxon>
    </lineage>
</organism>
<comment type="caution">
    <text evidence="2">The sequence shown here is derived from an EMBL/GenBank/DDBJ whole genome shotgun (WGS) entry which is preliminary data.</text>
</comment>
<evidence type="ECO:0000313" key="2">
    <source>
        <dbReference type="EMBL" id="KAK4878755.1"/>
    </source>
</evidence>
<accession>A0AAN7P227</accession>
<reference evidence="3" key="1">
    <citation type="submission" date="2023-01" db="EMBL/GenBank/DDBJ databases">
        <title>Key to firefly adult light organ development and bioluminescence: homeobox transcription factors regulate luciferase expression and transportation to peroxisome.</title>
        <authorList>
            <person name="Fu X."/>
        </authorList>
    </citation>
    <scope>NUCLEOTIDE SEQUENCE [LARGE SCALE GENOMIC DNA]</scope>
</reference>
<dbReference type="AlphaFoldDB" id="A0AAN7P227"/>